<dbReference type="EMBL" id="QDKL01000002">
    <property type="protein sequence ID" value="RZF21278.1"/>
    <property type="molecule type" value="Genomic_DNA"/>
</dbReference>
<evidence type="ECO:0000313" key="2">
    <source>
        <dbReference type="EMBL" id="RZF21278.1"/>
    </source>
</evidence>
<reference evidence="3" key="1">
    <citation type="journal article" date="2019" name="Int. J. Syst. Evol. Microbiol.">
        <title>Halobacteriovorax valvorus sp. nov., a novel prokaryotic predator isolated from coastal seawater of China.</title>
        <authorList>
            <person name="Chen M.-X."/>
        </authorList>
    </citation>
    <scope>NUCLEOTIDE SEQUENCE [LARGE SCALE GENOMIC DNA]</scope>
    <source>
        <strain evidence="3">BL9</strain>
    </source>
</reference>
<sequence length="208" mass="22670">MKKLIATILCVSVMSTSSMAFFGKEKGISGRYKGKERISLNYNGIRLLGDCNGDSRFGFNVASVAAAGLATLLSPAASVATFALMQGWKQAACVDKSVGRTNIFKVKLEAKVVETNSERITLMISSKDKKKCAGFSIKLIGEPDGFGAYDLYKNKDSYLKNEVFGTATYADKELDIAVTEALELYTKGRNGHNCLWDLRHGLNISLKK</sequence>
<feature type="signal peptide" evidence="1">
    <location>
        <begin position="1"/>
        <end position="20"/>
    </location>
</feature>
<proteinExistence type="predicted"/>
<keyword evidence="3" id="KW-1185">Reference proteome</keyword>
<organism evidence="2 3">
    <name type="scientific">Halobacteriovorax vibrionivorans</name>
    <dbReference type="NCBI Taxonomy" id="2152716"/>
    <lineage>
        <taxon>Bacteria</taxon>
        <taxon>Pseudomonadati</taxon>
        <taxon>Bdellovibrionota</taxon>
        <taxon>Bacteriovoracia</taxon>
        <taxon>Bacteriovoracales</taxon>
        <taxon>Halobacteriovoraceae</taxon>
        <taxon>Halobacteriovorax</taxon>
    </lineage>
</organism>
<evidence type="ECO:0000313" key="3">
    <source>
        <dbReference type="Proteomes" id="UP000443582"/>
    </source>
</evidence>
<dbReference type="Proteomes" id="UP000443582">
    <property type="component" value="Unassembled WGS sequence"/>
</dbReference>
<accession>A0ABY0IEA6</accession>
<gene>
    <name evidence="2" type="ORF">DAY19_06230</name>
</gene>
<feature type="chain" id="PRO_5046996258" evidence="1">
    <location>
        <begin position="21"/>
        <end position="208"/>
    </location>
</feature>
<evidence type="ECO:0000256" key="1">
    <source>
        <dbReference type="SAM" id="SignalP"/>
    </source>
</evidence>
<dbReference type="RefSeq" id="WP_114706345.1">
    <property type="nucleotide sequence ID" value="NZ_QDKL01000002.1"/>
</dbReference>
<keyword evidence="1" id="KW-0732">Signal</keyword>
<comment type="caution">
    <text evidence="2">The sequence shown here is derived from an EMBL/GenBank/DDBJ whole genome shotgun (WGS) entry which is preliminary data.</text>
</comment>
<protein>
    <submittedName>
        <fullName evidence="2">Uncharacterized protein</fullName>
    </submittedName>
</protein>
<name>A0ABY0IEA6_9BACT</name>